<evidence type="ECO:0008006" key="3">
    <source>
        <dbReference type="Google" id="ProtNLM"/>
    </source>
</evidence>
<dbReference type="AlphaFoldDB" id="A0A0C1MN50"/>
<proteinExistence type="predicted"/>
<protein>
    <recommendedName>
        <fullName evidence="3">N-acetyltransferase domain-containing protein</fullName>
    </recommendedName>
</protein>
<organism evidence="1 2">
    <name type="scientific">Pseudoalteromonas luteoviolacea</name>
    <dbReference type="NCBI Taxonomy" id="43657"/>
    <lineage>
        <taxon>Bacteria</taxon>
        <taxon>Pseudomonadati</taxon>
        <taxon>Pseudomonadota</taxon>
        <taxon>Gammaproteobacteria</taxon>
        <taxon>Alteromonadales</taxon>
        <taxon>Pseudoalteromonadaceae</taxon>
        <taxon>Pseudoalteromonas</taxon>
    </lineage>
</organism>
<gene>
    <name evidence="1" type="ORF">JF50_07510</name>
</gene>
<dbReference type="Proteomes" id="UP000031327">
    <property type="component" value="Unassembled WGS sequence"/>
</dbReference>
<dbReference type="InterPro" id="IPR016181">
    <property type="entry name" value="Acyl_CoA_acyltransferase"/>
</dbReference>
<evidence type="ECO:0000313" key="1">
    <source>
        <dbReference type="EMBL" id="KID58494.1"/>
    </source>
</evidence>
<sequence>MTKRQKLIKKMTSKVAHLEYKAFSVESIGGADVLADYLHQAYCTKDAVVQLGYVCPHCKGNQFSVDTGTYHNKTRCPTCDTPLVSFWSPSRTQHYFSSKQNSLGYLAFDQGKLIGLIWGFPRTLPSDTKPGLYADMIIINKELHKTKLGMGLIFKLTEHFLSGAKAQGYCHMIGRTQIINAPLVSTFKLMGGTEVGPDPSDPKTRTLWSFLLI</sequence>
<accession>A0A0C1MN50</accession>
<dbReference type="EMBL" id="JWIC01000004">
    <property type="protein sequence ID" value="KID58494.1"/>
    <property type="molecule type" value="Genomic_DNA"/>
</dbReference>
<dbReference type="SUPFAM" id="SSF55729">
    <property type="entry name" value="Acyl-CoA N-acyltransferases (Nat)"/>
    <property type="match status" value="1"/>
</dbReference>
<dbReference type="RefSeq" id="WP_039608783.1">
    <property type="nucleotide sequence ID" value="NZ_JWIC01000004.1"/>
</dbReference>
<comment type="caution">
    <text evidence="1">The sequence shown here is derived from an EMBL/GenBank/DDBJ whole genome shotgun (WGS) entry which is preliminary data.</text>
</comment>
<dbReference type="OrthoDB" id="1036884at2"/>
<evidence type="ECO:0000313" key="2">
    <source>
        <dbReference type="Proteomes" id="UP000031327"/>
    </source>
</evidence>
<dbReference type="Gene3D" id="3.40.630.30">
    <property type="match status" value="1"/>
</dbReference>
<name>A0A0C1MN50_9GAMM</name>
<reference evidence="1 2" key="1">
    <citation type="submission" date="2014-12" db="EMBL/GenBank/DDBJ databases">
        <title>Draft Genome Sequence of Pseudoalteromonas luteoviolacea HI1.</title>
        <authorList>
            <person name="Asahina A.Y."/>
            <person name="Hadfield M.G."/>
        </authorList>
    </citation>
    <scope>NUCLEOTIDE SEQUENCE [LARGE SCALE GENOMIC DNA]</scope>
    <source>
        <strain evidence="1 2">HI1</strain>
    </source>
</reference>